<gene>
    <name evidence="2" type="ORF">SAMN05660349_03048</name>
</gene>
<keyword evidence="2" id="KW-0347">Helicase</keyword>
<evidence type="ECO:0000313" key="3">
    <source>
        <dbReference type="Proteomes" id="UP000190852"/>
    </source>
</evidence>
<name>A0A1T5EM35_9BACT</name>
<organism evidence="2 3">
    <name type="scientific">Parabacteroides chartae</name>
    <dbReference type="NCBI Taxonomy" id="1037355"/>
    <lineage>
        <taxon>Bacteria</taxon>
        <taxon>Pseudomonadati</taxon>
        <taxon>Bacteroidota</taxon>
        <taxon>Bacteroidia</taxon>
        <taxon>Bacteroidales</taxon>
        <taxon>Tannerellaceae</taxon>
        <taxon>Parabacteroides</taxon>
    </lineage>
</organism>
<dbReference type="Proteomes" id="UP000190852">
    <property type="component" value="Unassembled WGS sequence"/>
</dbReference>
<sequence>EQAADVVFFINRPELQGNGKGDDGESLVGIGNINILKNRNGATGTTRFRYNTHMTRISDY</sequence>
<dbReference type="EMBL" id="FUYQ01000028">
    <property type="protein sequence ID" value="SKB85043.1"/>
    <property type="molecule type" value="Genomic_DNA"/>
</dbReference>
<dbReference type="GO" id="GO:0005524">
    <property type="term" value="F:ATP binding"/>
    <property type="evidence" value="ECO:0007669"/>
    <property type="project" value="InterPro"/>
</dbReference>
<accession>A0A1T5EM35</accession>
<dbReference type="RefSeq" id="WP_217697225.1">
    <property type="nucleotide sequence ID" value="NZ_FUYQ01000028.1"/>
</dbReference>
<keyword evidence="2" id="KW-0067">ATP-binding</keyword>
<evidence type="ECO:0000259" key="1">
    <source>
        <dbReference type="Pfam" id="PF03796"/>
    </source>
</evidence>
<dbReference type="InterPro" id="IPR007694">
    <property type="entry name" value="DNA_helicase_DnaB-like_C"/>
</dbReference>
<dbReference type="AlphaFoldDB" id="A0A1T5EM35"/>
<proteinExistence type="predicted"/>
<reference evidence="3" key="1">
    <citation type="submission" date="2017-02" db="EMBL/GenBank/DDBJ databases">
        <authorList>
            <person name="Varghese N."/>
            <person name="Submissions S."/>
        </authorList>
    </citation>
    <scope>NUCLEOTIDE SEQUENCE [LARGE SCALE GENOMIC DNA]</scope>
    <source>
        <strain evidence="3">DSM 24967</strain>
    </source>
</reference>
<keyword evidence="3" id="KW-1185">Reference proteome</keyword>
<evidence type="ECO:0000313" key="2">
    <source>
        <dbReference type="EMBL" id="SKB85043.1"/>
    </source>
</evidence>
<keyword evidence="2" id="KW-0547">Nucleotide-binding</keyword>
<dbReference type="InterPro" id="IPR027417">
    <property type="entry name" value="P-loop_NTPase"/>
</dbReference>
<feature type="domain" description="SF4 helicase" evidence="1">
    <location>
        <begin position="1"/>
        <end position="58"/>
    </location>
</feature>
<feature type="non-terminal residue" evidence="2">
    <location>
        <position position="1"/>
    </location>
</feature>
<dbReference type="Pfam" id="PF03796">
    <property type="entry name" value="DnaB_C"/>
    <property type="match status" value="1"/>
</dbReference>
<dbReference type="GO" id="GO:0003678">
    <property type="term" value="F:DNA helicase activity"/>
    <property type="evidence" value="ECO:0007669"/>
    <property type="project" value="InterPro"/>
</dbReference>
<protein>
    <submittedName>
        <fullName evidence="2">DnaB-like helicase C terminal domain-containing protein</fullName>
    </submittedName>
</protein>
<keyword evidence="2" id="KW-0378">Hydrolase</keyword>
<dbReference type="Gene3D" id="3.40.50.300">
    <property type="entry name" value="P-loop containing nucleotide triphosphate hydrolases"/>
    <property type="match status" value="1"/>
</dbReference>
<dbReference type="GO" id="GO:0006260">
    <property type="term" value="P:DNA replication"/>
    <property type="evidence" value="ECO:0007669"/>
    <property type="project" value="InterPro"/>
</dbReference>